<evidence type="ECO:0000313" key="1">
    <source>
        <dbReference type="EMBL" id="JAE06002.1"/>
    </source>
</evidence>
<name>A0A0A9TT68_ARUDO</name>
<sequence length="35" mass="3765">MFMAAGSLGRRTARDGDWSGPPLLLPVPSLAPQIW</sequence>
<reference evidence="1" key="2">
    <citation type="journal article" date="2015" name="Data Brief">
        <title>Shoot transcriptome of the giant reed, Arundo donax.</title>
        <authorList>
            <person name="Barrero R.A."/>
            <person name="Guerrero F.D."/>
            <person name="Moolhuijzen P."/>
            <person name="Goolsby J.A."/>
            <person name="Tidwell J."/>
            <person name="Bellgard S.E."/>
            <person name="Bellgard M.I."/>
        </authorList>
    </citation>
    <scope>NUCLEOTIDE SEQUENCE</scope>
    <source>
        <tissue evidence="1">Shoot tissue taken approximately 20 cm above the soil surface</tissue>
    </source>
</reference>
<reference evidence="1" key="1">
    <citation type="submission" date="2014-09" db="EMBL/GenBank/DDBJ databases">
        <authorList>
            <person name="Magalhaes I.L.F."/>
            <person name="Oliveira U."/>
            <person name="Santos F.R."/>
            <person name="Vidigal T.H.D.A."/>
            <person name="Brescovit A.D."/>
            <person name="Santos A.J."/>
        </authorList>
    </citation>
    <scope>NUCLEOTIDE SEQUENCE</scope>
    <source>
        <tissue evidence="1">Shoot tissue taken approximately 20 cm above the soil surface</tissue>
    </source>
</reference>
<accession>A0A0A9TT68</accession>
<protein>
    <submittedName>
        <fullName evidence="1">Uncharacterized protein</fullName>
    </submittedName>
</protein>
<organism evidence="1">
    <name type="scientific">Arundo donax</name>
    <name type="common">Giant reed</name>
    <name type="synonym">Donax arundinaceus</name>
    <dbReference type="NCBI Taxonomy" id="35708"/>
    <lineage>
        <taxon>Eukaryota</taxon>
        <taxon>Viridiplantae</taxon>
        <taxon>Streptophyta</taxon>
        <taxon>Embryophyta</taxon>
        <taxon>Tracheophyta</taxon>
        <taxon>Spermatophyta</taxon>
        <taxon>Magnoliopsida</taxon>
        <taxon>Liliopsida</taxon>
        <taxon>Poales</taxon>
        <taxon>Poaceae</taxon>
        <taxon>PACMAD clade</taxon>
        <taxon>Arundinoideae</taxon>
        <taxon>Arundineae</taxon>
        <taxon>Arundo</taxon>
    </lineage>
</organism>
<dbReference type="AlphaFoldDB" id="A0A0A9TT68"/>
<proteinExistence type="predicted"/>
<dbReference type="EMBL" id="GBRH01191894">
    <property type="protein sequence ID" value="JAE06002.1"/>
    <property type="molecule type" value="Transcribed_RNA"/>
</dbReference>